<organism evidence="1 2">
    <name type="scientific">Corynebacterium sanguinis</name>
    <dbReference type="NCBI Taxonomy" id="2594913"/>
    <lineage>
        <taxon>Bacteria</taxon>
        <taxon>Bacillati</taxon>
        <taxon>Actinomycetota</taxon>
        <taxon>Actinomycetes</taxon>
        <taxon>Mycobacteriales</taxon>
        <taxon>Corynebacteriaceae</taxon>
        <taxon>Corynebacterium</taxon>
    </lineage>
</organism>
<gene>
    <name evidence="1" type="ORF">EKI59_09795</name>
</gene>
<dbReference type="Proteomes" id="UP000336646">
    <property type="component" value="Unassembled WGS sequence"/>
</dbReference>
<reference evidence="1 2" key="1">
    <citation type="submission" date="2018-12" db="EMBL/GenBank/DDBJ databases">
        <title>Corynebacterium sanguinis sp. nov., a clinically-associated and environmental corynebacterium.</title>
        <authorList>
            <person name="Gonzales-Siles L."/>
            <person name="Jaen-Luchoro D."/>
            <person name="Cardew S."/>
            <person name="Inganas E."/>
            <person name="Ohlen M."/>
            <person name="Jensie-Markopolous S."/>
            <person name="Pinyeiro-Iglesias B."/>
            <person name="Molin K."/>
            <person name="Skovbjerg S."/>
            <person name="Svensson-Stadler L."/>
            <person name="Funke G."/>
            <person name="Moore E.R.B."/>
        </authorList>
    </citation>
    <scope>NUCLEOTIDE SEQUENCE [LARGE SCALE GENOMIC DNA]</scope>
    <source>
        <strain evidence="1 2">58734</strain>
    </source>
</reference>
<comment type="caution">
    <text evidence="1">The sequence shown here is derived from an EMBL/GenBank/DDBJ whole genome shotgun (WGS) entry which is preliminary data.</text>
</comment>
<accession>A0A6C1TZL6</accession>
<dbReference type="Pfam" id="PF16259">
    <property type="entry name" value="DUF4913"/>
    <property type="match status" value="1"/>
</dbReference>
<dbReference type="RefSeq" id="WP_144773597.1">
    <property type="nucleotide sequence ID" value="NZ_RXIR01000024.1"/>
</dbReference>
<sequence>MESMIKQLVFEALREAVKTQVHEEVAAQFARQLEDEDFADELEMVVGELAESATQITTKPEPKFKNVFDFVDNFIRPMYPTTKNSQDRANWSKQWYKHKEVGQRLEALWVIYERMRQEDPEGFLEKFLRDHADYHMRQIMADGGVFSYCSASDTPSIPLPVEPEVTKDGMKR</sequence>
<dbReference type="InterPro" id="IPR032584">
    <property type="entry name" value="DUF4913"/>
</dbReference>
<proteinExistence type="predicted"/>
<evidence type="ECO:0000313" key="1">
    <source>
        <dbReference type="EMBL" id="TVS26978.1"/>
    </source>
</evidence>
<dbReference type="OrthoDB" id="4570343at2"/>
<protein>
    <submittedName>
        <fullName evidence="1">DUF4913 domain-containing protein</fullName>
    </submittedName>
</protein>
<dbReference type="EMBL" id="RXIR01000024">
    <property type="protein sequence ID" value="TVS26978.1"/>
    <property type="molecule type" value="Genomic_DNA"/>
</dbReference>
<name>A0A6C1TZL6_9CORY</name>
<dbReference type="AlphaFoldDB" id="A0A6C1TZL6"/>
<evidence type="ECO:0000313" key="2">
    <source>
        <dbReference type="Proteomes" id="UP000336646"/>
    </source>
</evidence>